<dbReference type="EMBL" id="JAWQEG010008791">
    <property type="protein sequence ID" value="KAK3849638.1"/>
    <property type="molecule type" value="Genomic_DNA"/>
</dbReference>
<comment type="caution">
    <text evidence="2">The sequence shown here is derived from an EMBL/GenBank/DDBJ whole genome shotgun (WGS) entry which is preliminary data.</text>
</comment>
<sequence>MALPFPPIPSPLLLSNALPSSPRLSPSLQGSPLISKALPSSPRLSSPHPSPIHPPHPSPTYPPTHPPIPCRLSPPPPTYSLASPAITVDTGTSEGPWQSDNVAPPHTKKTTHTACMELAAMELASGPSILSSRLTNGKAIRKKRKKVVVRFKPMPEIDLDTVVEEKSEFDAEVTVSEMLITPEELIIPEEPVPQPPTFRAYRYIGSTSQAATSSPGKSSPFRSSHSAMLSNVTEEDVEVYEEAILEVSDDEQLEFDDYFDDDDDDVDEDDDEMEEDYDDNGDEEETDDRDEATSSVSKGRDGEDKEGSSGSSDSDTIKACFPLSPKQTNKSPVGMHLSIKKKEGVKRRHSSPVKVNYGGKNRGQPQRSSSKVSQTHTKEKVEDTLQLPTNDYDYIDRELMPQISSPRRSHSVKYPNPRRATSFTGKKRHGESFKLRSKSFSRSISHVHDERDTRLKVHHRSASTSQELKNGVHICDVHVRQERFGARSNTEGTGSHTFSDRSISDDMSTKAVCEVDILPNGSENEWPVPSNEDHGTVKPGPSLVINIDPKDHHYHHRHHQHPESPLKRVPLSPRADNGGTRTRKASRDTSQERVIKCHNEDNVVPPPTVLEINTRRENFHKYGREDRISGSVGGSGSGSASGSVVGSGDKDVEKSTLV</sequence>
<reference evidence="2" key="1">
    <citation type="submission" date="2023-10" db="EMBL/GenBank/DDBJ databases">
        <title>Genome assemblies of two species of porcelain crab, Petrolisthes cinctipes and Petrolisthes manimaculis (Anomura: Porcellanidae).</title>
        <authorList>
            <person name="Angst P."/>
        </authorList>
    </citation>
    <scope>NUCLEOTIDE SEQUENCE</scope>
    <source>
        <strain evidence="2">PB745_01</strain>
        <tissue evidence="2">Gill</tissue>
    </source>
</reference>
<keyword evidence="3" id="KW-1185">Reference proteome</keyword>
<evidence type="ECO:0000313" key="3">
    <source>
        <dbReference type="Proteomes" id="UP001286313"/>
    </source>
</evidence>
<feature type="region of interest" description="Disordered" evidence="1">
    <location>
        <begin position="520"/>
        <end position="658"/>
    </location>
</feature>
<accession>A0AAE1BGA8</accession>
<feature type="compositionally biased region" description="Basic and acidic residues" evidence="1">
    <location>
        <begin position="585"/>
        <end position="601"/>
    </location>
</feature>
<feature type="compositionally biased region" description="Basic and acidic residues" evidence="1">
    <location>
        <begin position="648"/>
        <end position="658"/>
    </location>
</feature>
<feature type="region of interest" description="Disordered" evidence="1">
    <location>
        <begin position="406"/>
        <end position="437"/>
    </location>
</feature>
<feature type="compositionally biased region" description="Low complexity" evidence="1">
    <location>
        <begin position="213"/>
        <end position="226"/>
    </location>
</feature>
<evidence type="ECO:0000256" key="1">
    <source>
        <dbReference type="SAM" id="MobiDB-lite"/>
    </source>
</evidence>
<gene>
    <name evidence="2" type="ORF">Pcinc_043615</name>
</gene>
<feature type="compositionally biased region" description="Basic residues" evidence="1">
    <location>
        <begin position="425"/>
        <end position="437"/>
    </location>
</feature>
<feature type="compositionally biased region" description="Pro residues" evidence="1">
    <location>
        <begin position="48"/>
        <end position="78"/>
    </location>
</feature>
<feature type="region of interest" description="Disordered" evidence="1">
    <location>
        <begin position="487"/>
        <end position="506"/>
    </location>
</feature>
<feature type="region of interest" description="Disordered" evidence="1">
    <location>
        <begin position="208"/>
        <end position="389"/>
    </location>
</feature>
<feature type="compositionally biased region" description="Pro residues" evidence="1">
    <location>
        <begin position="1"/>
        <end position="10"/>
    </location>
</feature>
<protein>
    <submittedName>
        <fullName evidence="2">Uncharacterized protein</fullName>
    </submittedName>
</protein>
<feature type="compositionally biased region" description="Basic and acidic residues" evidence="1">
    <location>
        <begin position="298"/>
        <end position="307"/>
    </location>
</feature>
<feature type="compositionally biased region" description="Polar residues" evidence="1">
    <location>
        <begin position="487"/>
        <end position="497"/>
    </location>
</feature>
<feature type="compositionally biased region" description="Acidic residues" evidence="1">
    <location>
        <begin position="233"/>
        <end position="290"/>
    </location>
</feature>
<feature type="compositionally biased region" description="Polar residues" evidence="1">
    <location>
        <begin position="89"/>
        <end position="101"/>
    </location>
</feature>
<name>A0AAE1BGA8_PETCI</name>
<organism evidence="2 3">
    <name type="scientific">Petrolisthes cinctipes</name>
    <name type="common">Flat porcelain crab</name>
    <dbReference type="NCBI Taxonomy" id="88211"/>
    <lineage>
        <taxon>Eukaryota</taxon>
        <taxon>Metazoa</taxon>
        <taxon>Ecdysozoa</taxon>
        <taxon>Arthropoda</taxon>
        <taxon>Crustacea</taxon>
        <taxon>Multicrustacea</taxon>
        <taxon>Malacostraca</taxon>
        <taxon>Eumalacostraca</taxon>
        <taxon>Eucarida</taxon>
        <taxon>Decapoda</taxon>
        <taxon>Pleocyemata</taxon>
        <taxon>Anomura</taxon>
        <taxon>Galatheoidea</taxon>
        <taxon>Porcellanidae</taxon>
        <taxon>Petrolisthes</taxon>
    </lineage>
</organism>
<feature type="compositionally biased region" description="Basic and acidic residues" evidence="1">
    <location>
        <begin position="613"/>
        <end position="628"/>
    </location>
</feature>
<dbReference type="Proteomes" id="UP001286313">
    <property type="component" value="Unassembled WGS sequence"/>
</dbReference>
<feature type="compositionally biased region" description="Polar residues" evidence="1">
    <location>
        <begin position="363"/>
        <end position="375"/>
    </location>
</feature>
<dbReference type="AlphaFoldDB" id="A0AAE1BGA8"/>
<feature type="compositionally biased region" description="Low complexity" evidence="1">
    <location>
        <begin position="11"/>
        <end position="47"/>
    </location>
</feature>
<proteinExistence type="predicted"/>
<feature type="region of interest" description="Disordered" evidence="1">
    <location>
        <begin position="1"/>
        <end position="108"/>
    </location>
</feature>
<evidence type="ECO:0000313" key="2">
    <source>
        <dbReference type="EMBL" id="KAK3849638.1"/>
    </source>
</evidence>